<dbReference type="SUPFAM" id="SSF53335">
    <property type="entry name" value="S-adenosyl-L-methionine-dependent methyltransferases"/>
    <property type="match status" value="1"/>
</dbReference>
<dbReference type="InterPro" id="IPR053943">
    <property type="entry name" value="RlmKL-like_Mtase_CS"/>
</dbReference>
<dbReference type="GO" id="GO:0070043">
    <property type="term" value="F:rRNA (guanine-N7-)-methyltransferase activity"/>
    <property type="evidence" value="ECO:0007669"/>
    <property type="project" value="TreeGrafter"/>
</dbReference>
<keyword evidence="1 5" id="KW-0489">Methyltransferase</keyword>
<dbReference type="Proteomes" id="UP000006833">
    <property type="component" value="Chromosome"/>
</dbReference>
<dbReference type="AlphaFoldDB" id="A8LHX6"/>
<feature type="domain" description="RlmL ferredoxin-like" evidence="4">
    <location>
        <begin position="7"/>
        <end position="61"/>
    </location>
</feature>
<dbReference type="STRING" id="398580.Dshi_2577"/>
<dbReference type="Pfam" id="PF22020">
    <property type="entry name" value="RlmL_1st"/>
    <property type="match status" value="1"/>
</dbReference>
<keyword evidence="6" id="KW-1185">Reference proteome</keyword>
<evidence type="ECO:0000259" key="3">
    <source>
        <dbReference type="Pfam" id="PF01170"/>
    </source>
</evidence>
<dbReference type="KEGG" id="dsh:Dshi_2577"/>
<dbReference type="RefSeq" id="WP_012179238.1">
    <property type="nucleotide sequence ID" value="NC_009952.1"/>
</dbReference>
<organism evidence="5 6">
    <name type="scientific">Dinoroseobacter shibae (strain DSM 16493 / NCIMB 14021 / DFL 12)</name>
    <dbReference type="NCBI Taxonomy" id="398580"/>
    <lineage>
        <taxon>Bacteria</taxon>
        <taxon>Pseudomonadati</taxon>
        <taxon>Pseudomonadota</taxon>
        <taxon>Alphaproteobacteria</taxon>
        <taxon>Rhodobacterales</taxon>
        <taxon>Roseobacteraceae</taxon>
        <taxon>Dinoroseobacter</taxon>
    </lineage>
</organism>
<evidence type="ECO:0000256" key="1">
    <source>
        <dbReference type="ARBA" id="ARBA00022603"/>
    </source>
</evidence>
<dbReference type="InterPro" id="IPR029063">
    <property type="entry name" value="SAM-dependent_MTases_sf"/>
</dbReference>
<dbReference type="EMBL" id="CP000830">
    <property type="protein sequence ID" value="ABV94310.1"/>
    <property type="molecule type" value="Genomic_DNA"/>
</dbReference>
<keyword evidence="2" id="KW-0808">Transferase</keyword>
<dbReference type="CDD" id="cd11715">
    <property type="entry name" value="THUMP_AdoMetMT"/>
    <property type="match status" value="1"/>
</dbReference>
<dbReference type="eggNOG" id="COG0116">
    <property type="taxonomic scope" value="Bacteria"/>
</dbReference>
<dbReference type="PANTHER" id="PTHR47313">
    <property type="entry name" value="RIBOSOMAL RNA LARGE SUBUNIT METHYLTRANSFERASE K/L"/>
    <property type="match status" value="1"/>
</dbReference>
<evidence type="ECO:0000256" key="2">
    <source>
        <dbReference type="ARBA" id="ARBA00022679"/>
    </source>
</evidence>
<gene>
    <name evidence="5" type="ordered locus">Dshi_2577</name>
</gene>
<dbReference type="OrthoDB" id="9809404at2"/>
<evidence type="ECO:0000313" key="5">
    <source>
        <dbReference type="EMBL" id="ABV94310.1"/>
    </source>
</evidence>
<name>A8LHX6_DINSH</name>
<reference evidence="6" key="1">
    <citation type="journal article" date="2010" name="ISME J.">
        <title>The complete genome sequence of the algal symbiont Dinoroseobacter shibae: a hitchhiker's guide to life in the sea.</title>
        <authorList>
            <person name="Wagner-Dobler I."/>
            <person name="Ballhausen B."/>
            <person name="Berger M."/>
            <person name="Brinkhoff T."/>
            <person name="Buchholz I."/>
            <person name="Bunk B."/>
            <person name="Cypionka H."/>
            <person name="Daniel R."/>
            <person name="Drepper T."/>
            <person name="Gerdts G."/>
            <person name="Hahnke S."/>
            <person name="Han C."/>
            <person name="Jahn D."/>
            <person name="Kalhoefer D."/>
            <person name="Kiss H."/>
            <person name="Klenk H.P."/>
            <person name="Kyrpides N."/>
            <person name="Liebl W."/>
            <person name="Liesegang H."/>
            <person name="Meincke L."/>
            <person name="Pati A."/>
            <person name="Petersen J."/>
            <person name="Piekarski T."/>
            <person name="Pommerenke C."/>
            <person name="Pradella S."/>
            <person name="Pukall R."/>
            <person name="Rabus R."/>
            <person name="Stackebrandt E."/>
            <person name="Thole S."/>
            <person name="Thompson L."/>
            <person name="Tielen P."/>
            <person name="Tomasch J."/>
            <person name="von Jan M."/>
            <person name="Wanphrut N."/>
            <person name="Wichels A."/>
            <person name="Zech H."/>
            <person name="Simon M."/>
        </authorList>
    </citation>
    <scope>NUCLEOTIDE SEQUENCE [LARGE SCALE GENOMIC DNA]</scope>
    <source>
        <strain evidence="6">DSM 16493 / NCIMB 14021 / DFL 12</strain>
    </source>
</reference>
<dbReference type="PANTHER" id="PTHR47313:SF1">
    <property type="entry name" value="RIBOSOMAL RNA LARGE SUBUNIT METHYLTRANSFERASE K_L"/>
    <property type="match status" value="1"/>
</dbReference>
<dbReference type="InterPro" id="IPR054170">
    <property type="entry name" value="RlmL_1st"/>
</dbReference>
<dbReference type="HOGENOM" id="CLU_032119_3_3_5"/>
<dbReference type="PROSITE" id="PS01261">
    <property type="entry name" value="UPF0020"/>
    <property type="match status" value="1"/>
</dbReference>
<protein>
    <submittedName>
        <fullName evidence="5">Putative RNA methylase</fullName>
    </submittedName>
</protein>
<dbReference type="Gene3D" id="3.30.2130.30">
    <property type="match status" value="1"/>
</dbReference>
<dbReference type="Gene3D" id="3.40.50.150">
    <property type="entry name" value="Vaccinia Virus protein VP39"/>
    <property type="match status" value="1"/>
</dbReference>
<feature type="domain" description="Ribosomal RNA large subunit methyltransferase K/L-like methyltransferase" evidence="3">
    <location>
        <begin position="164"/>
        <end position="348"/>
    </location>
</feature>
<sequence length="374" mass="39649">MADTLPLFLAAQPGLEAALAEEARAAGFLDPRPVPGGVEITGTLQDMRRANLVLAGAGRVLVRIAEFRAFHLAQLDKRARKIDWAAWIAPGTPVRVEATCRKSKIYHDRAAAQRIAKAVTDAGAVLARGEADAEADEALRLIARIDDDLVTISLDSSGAPLHRRGLKTFVGKAPLRETMAALFLRQMGHDGREPLVDPMCGSGTLLLEAASMASGLAPGRARAFAFERFANHDPAAWAALRTPVVPPDGPPRFFGFDRDQGAITGATRNAEQAGVTALCQFACQPISALEPPVPGPGLIMVNPPYGARIGNKKLLYGLYGALGETLRTRFAGWRLGLVTSEPALAKATALPITPGPHVAHGGLTVQLWQSDPLP</sequence>
<dbReference type="Pfam" id="PF01170">
    <property type="entry name" value="UPF0020"/>
    <property type="match status" value="1"/>
</dbReference>
<evidence type="ECO:0000313" key="6">
    <source>
        <dbReference type="Proteomes" id="UP000006833"/>
    </source>
</evidence>
<accession>A8LHX6</accession>
<dbReference type="InterPro" id="IPR000241">
    <property type="entry name" value="RlmKL-like_Mtase"/>
</dbReference>
<proteinExistence type="predicted"/>
<dbReference type="GO" id="GO:0008990">
    <property type="term" value="F:rRNA (guanine-N2-)-methyltransferase activity"/>
    <property type="evidence" value="ECO:0007669"/>
    <property type="project" value="TreeGrafter"/>
</dbReference>
<evidence type="ECO:0000259" key="4">
    <source>
        <dbReference type="Pfam" id="PF22020"/>
    </source>
</evidence>